<name>Q79DU2_MYCFO</name>
<dbReference type="SMART" id="SM00942">
    <property type="entry name" value="PriCT_1"/>
    <property type="match status" value="1"/>
</dbReference>
<dbReference type="Gene3D" id="1.10.340.50">
    <property type="match status" value="1"/>
</dbReference>
<evidence type="ECO:0000313" key="2">
    <source>
        <dbReference type="EMBL" id="AAA25372.1"/>
    </source>
</evidence>
<accession>Q79DU2</accession>
<protein>
    <recommendedName>
        <fullName evidence="1">Primase C-terminal 1 domain-containing protein</fullName>
    </recommendedName>
</protein>
<geneLocation type="plasmid" evidence="2">
    <name>pAL5000</name>
</geneLocation>
<keyword evidence="2" id="KW-0614">Plasmid</keyword>
<evidence type="ECO:0000259" key="1">
    <source>
        <dbReference type="SMART" id="SM00942"/>
    </source>
</evidence>
<dbReference type="AlphaFoldDB" id="Q79DU2"/>
<organism evidence="2">
    <name type="scientific">Mycolicibacterium fortuitum</name>
    <name type="common">Mycobacterium fortuitum</name>
    <dbReference type="NCBI Taxonomy" id="1766"/>
    <lineage>
        <taxon>Bacteria</taxon>
        <taxon>Bacillati</taxon>
        <taxon>Actinomycetota</taxon>
        <taxon>Actinomycetes</taxon>
        <taxon>Mycobacteriales</taxon>
        <taxon>Mycobacteriaceae</taxon>
        <taxon>Mycolicibacterium</taxon>
    </lineage>
</organism>
<feature type="domain" description="Primase C-terminal 1" evidence="1">
    <location>
        <begin position="43"/>
        <end position="126"/>
    </location>
</feature>
<proteinExistence type="predicted"/>
<sequence length="177" mass="19693">MTKNPGHIAWETEWLHSDLYTLSHIEAELGANMPPPRWRQQTTYKAAPTPLGRNCALFDSVRLWAYRPALMRIYLPTRNVDGLGRAIYAECHARNAEFPCNDVCPGPLPDSEVRAIANSIWRWITTKSRIWADGIVVYEATLSARQSAISRKGAAARTAASTVARRAKSASAMEALL</sequence>
<dbReference type="RefSeq" id="WP_323130060.1">
    <property type="nucleotide sequence ID" value="NZ_M60875.1"/>
</dbReference>
<reference evidence="2" key="1">
    <citation type="journal article" date="1992" name="Plasmid">
        <title>Cloning and DNA sequence of the Mycobacterium fortuitum var fortuitum plasmid pAL5000.</title>
        <authorList>
            <person name="Labidi A."/>
            <person name="Mardis E."/>
            <person name="Roe B.A."/>
            <person name="Wallace R.J. Jr"/>
        </authorList>
    </citation>
    <scope>NUCLEOTIDE SEQUENCE</scope>
    <source>
        <plasmid evidence="2">pAL5000</plasmid>
    </source>
</reference>
<dbReference type="InterPro" id="IPR014820">
    <property type="entry name" value="PriCT_1"/>
</dbReference>
<dbReference type="EMBL" id="M60875">
    <property type="protein sequence ID" value="AAA25372.1"/>
    <property type="molecule type" value="Genomic_DNA"/>
</dbReference>